<comment type="similarity">
    <text evidence="1">Belongs to the site-specific recombinase resolvase family.</text>
</comment>
<dbReference type="InterPro" id="IPR036162">
    <property type="entry name" value="Resolvase-like_N_sf"/>
</dbReference>
<dbReference type="InterPro" id="IPR006119">
    <property type="entry name" value="Resolv_N"/>
</dbReference>
<proteinExistence type="inferred from homology"/>
<protein>
    <recommendedName>
        <fullName evidence="2">Resolvase/invertase-type recombinase catalytic domain-containing protein</fullName>
    </recommendedName>
</protein>
<name>A0A1Z4C2N7_9GAMM</name>
<dbReference type="Gene3D" id="3.40.50.1390">
    <property type="entry name" value="Resolvase, N-terminal catalytic domain"/>
    <property type="match status" value="1"/>
</dbReference>
<feature type="domain" description="Resolvase/invertase-type recombinase catalytic" evidence="2">
    <location>
        <begin position="1"/>
        <end position="72"/>
    </location>
</feature>
<dbReference type="Pfam" id="PF00239">
    <property type="entry name" value="Resolvase"/>
    <property type="match status" value="1"/>
</dbReference>
<organism evidence="3 4">
    <name type="scientific">Methylovulum psychrotolerans</name>
    <dbReference type="NCBI Taxonomy" id="1704499"/>
    <lineage>
        <taxon>Bacteria</taxon>
        <taxon>Pseudomonadati</taxon>
        <taxon>Pseudomonadota</taxon>
        <taxon>Gammaproteobacteria</taxon>
        <taxon>Methylococcales</taxon>
        <taxon>Methylococcaceae</taxon>
        <taxon>Methylovulum</taxon>
    </lineage>
</organism>
<dbReference type="PANTHER" id="PTHR30461:SF26">
    <property type="entry name" value="RESOLVASE HOMOLOG YNEB"/>
    <property type="match status" value="1"/>
</dbReference>
<evidence type="ECO:0000313" key="4">
    <source>
        <dbReference type="Proteomes" id="UP000197019"/>
    </source>
</evidence>
<dbReference type="Gene3D" id="1.10.10.60">
    <property type="entry name" value="Homeodomain-like"/>
    <property type="match status" value="1"/>
</dbReference>
<evidence type="ECO:0000256" key="1">
    <source>
        <dbReference type="ARBA" id="ARBA00009913"/>
    </source>
</evidence>
<reference evidence="3 4" key="1">
    <citation type="submission" date="2017-06" db="EMBL/GenBank/DDBJ databases">
        <title>Genome Sequencing of the methanotroph Methylovulum psychrotolerants str. HV10-M2 isolated from a high-altitude environment.</title>
        <authorList>
            <person name="Mateos-Rivera A."/>
        </authorList>
    </citation>
    <scope>NUCLEOTIDE SEQUENCE [LARGE SCALE GENOMIC DNA]</scope>
    <source>
        <strain evidence="3 4">HV10_M2</strain>
    </source>
</reference>
<dbReference type="KEGG" id="mpsy:CEK71_17835"/>
<dbReference type="InterPro" id="IPR006120">
    <property type="entry name" value="Resolvase_HTH_dom"/>
</dbReference>
<sequence>MARNLFDLQQIVTGLAGQGVCIHFHKENMTFSGAANPMQELMLQMLGAFAQFERALIKERQKEGIEQALKKGVKFGARPKLKPGQVEELKARVAAGEEKSRLAKEFGISRPTLYKLIA</sequence>
<dbReference type="GO" id="GO:0000150">
    <property type="term" value="F:DNA strand exchange activity"/>
    <property type="evidence" value="ECO:0007669"/>
    <property type="project" value="InterPro"/>
</dbReference>
<dbReference type="SUPFAM" id="SSF46689">
    <property type="entry name" value="Homeodomain-like"/>
    <property type="match status" value="1"/>
</dbReference>
<gene>
    <name evidence="3" type="ORF">CEK71_17835</name>
</gene>
<dbReference type="AlphaFoldDB" id="A0A1Z4C2N7"/>
<dbReference type="EMBL" id="CP022129">
    <property type="protein sequence ID" value="ASF47775.1"/>
    <property type="molecule type" value="Genomic_DNA"/>
</dbReference>
<dbReference type="CDD" id="cd03768">
    <property type="entry name" value="SR_ResInv"/>
    <property type="match status" value="1"/>
</dbReference>
<evidence type="ECO:0000313" key="3">
    <source>
        <dbReference type="EMBL" id="ASF47775.1"/>
    </source>
</evidence>
<dbReference type="InterPro" id="IPR009057">
    <property type="entry name" value="Homeodomain-like_sf"/>
</dbReference>
<dbReference type="Proteomes" id="UP000197019">
    <property type="component" value="Chromosome"/>
</dbReference>
<dbReference type="GO" id="GO:0003677">
    <property type="term" value="F:DNA binding"/>
    <property type="evidence" value="ECO:0007669"/>
    <property type="project" value="InterPro"/>
</dbReference>
<dbReference type="SUPFAM" id="SSF53041">
    <property type="entry name" value="Resolvase-like"/>
    <property type="match status" value="1"/>
</dbReference>
<accession>A0A1Z4C2N7</accession>
<dbReference type="InterPro" id="IPR050639">
    <property type="entry name" value="SSR_resolvase"/>
</dbReference>
<keyword evidence="4" id="KW-1185">Reference proteome</keyword>
<dbReference type="CDD" id="cd00569">
    <property type="entry name" value="HTH_Hin_like"/>
    <property type="match status" value="1"/>
</dbReference>
<evidence type="ECO:0000259" key="2">
    <source>
        <dbReference type="PROSITE" id="PS51736"/>
    </source>
</evidence>
<dbReference type="Pfam" id="PF02796">
    <property type="entry name" value="HTH_7"/>
    <property type="match status" value="1"/>
</dbReference>
<dbReference type="PROSITE" id="PS51736">
    <property type="entry name" value="RECOMBINASES_3"/>
    <property type="match status" value="1"/>
</dbReference>
<dbReference type="PANTHER" id="PTHR30461">
    <property type="entry name" value="DNA-INVERTASE FROM LAMBDOID PROPHAGE"/>
    <property type="match status" value="1"/>
</dbReference>